<name>A0ABR3D913_NEUIN</name>
<dbReference type="EMBL" id="JAVLET010000006">
    <property type="protein sequence ID" value="KAL0468763.1"/>
    <property type="molecule type" value="Genomic_DNA"/>
</dbReference>
<gene>
    <name evidence="2" type="ORF">QR685DRAFT_445990</name>
</gene>
<accession>A0ABR3D913</accession>
<proteinExistence type="predicted"/>
<feature type="region of interest" description="Disordered" evidence="1">
    <location>
        <begin position="20"/>
        <end position="45"/>
    </location>
</feature>
<evidence type="ECO:0000313" key="2">
    <source>
        <dbReference type="EMBL" id="KAL0468763.1"/>
    </source>
</evidence>
<sequence length="98" mass="10602">MKIWELRSAKRVRSYVCTSTAYNDRPGTRPHGSSRRANNGNGKGGMTLAGSAVAAEVFQCVGNQCGRPEQEASNCVGILKNIAIFKASAAFFDMRKCE</sequence>
<evidence type="ECO:0000313" key="3">
    <source>
        <dbReference type="Proteomes" id="UP001451303"/>
    </source>
</evidence>
<reference evidence="2 3" key="1">
    <citation type="submission" date="2023-09" db="EMBL/GenBank/DDBJ databases">
        <title>Multi-omics analysis of a traditional fermented food reveals byproduct-associated fungal strains for waste-to-food upcycling.</title>
        <authorList>
            <consortium name="Lawrence Berkeley National Laboratory"/>
            <person name="Rekdal V.M."/>
            <person name="Villalobos-Escobedo J.M."/>
            <person name="Rodriguez-Valeron N."/>
            <person name="Garcia M.O."/>
            <person name="Vasquez D.P."/>
            <person name="Damayanti I."/>
            <person name="Sorensen P.M."/>
            <person name="Baidoo E.E."/>
            <person name="De Carvalho A.C."/>
            <person name="Riley R."/>
            <person name="Lipzen A."/>
            <person name="He G."/>
            <person name="Yan M."/>
            <person name="Haridas S."/>
            <person name="Daum C."/>
            <person name="Yoshinaga Y."/>
            <person name="Ng V."/>
            <person name="Grigoriev I.V."/>
            <person name="Munk R."/>
            <person name="Nuraida L."/>
            <person name="Wijaya C.H."/>
            <person name="Morales P.-C."/>
            <person name="Keasling J.D."/>
        </authorList>
    </citation>
    <scope>NUCLEOTIDE SEQUENCE [LARGE SCALE GENOMIC DNA]</scope>
    <source>
        <strain evidence="2 3">FGSC 2613</strain>
    </source>
</reference>
<dbReference type="Proteomes" id="UP001451303">
    <property type="component" value="Unassembled WGS sequence"/>
</dbReference>
<evidence type="ECO:0000256" key="1">
    <source>
        <dbReference type="SAM" id="MobiDB-lite"/>
    </source>
</evidence>
<comment type="caution">
    <text evidence="2">The sequence shown here is derived from an EMBL/GenBank/DDBJ whole genome shotgun (WGS) entry which is preliminary data.</text>
</comment>
<keyword evidence="3" id="KW-1185">Reference proteome</keyword>
<protein>
    <submittedName>
        <fullName evidence="2">Uncharacterized protein</fullName>
    </submittedName>
</protein>
<organism evidence="2 3">
    <name type="scientific">Neurospora intermedia</name>
    <dbReference type="NCBI Taxonomy" id="5142"/>
    <lineage>
        <taxon>Eukaryota</taxon>
        <taxon>Fungi</taxon>
        <taxon>Dikarya</taxon>
        <taxon>Ascomycota</taxon>
        <taxon>Pezizomycotina</taxon>
        <taxon>Sordariomycetes</taxon>
        <taxon>Sordariomycetidae</taxon>
        <taxon>Sordariales</taxon>
        <taxon>Sordariaceae</taxon>
        <taxon>Neurospora</taxon>
    </lineage>
</organism>